<reference evidence="1 2" key="1">
    <citation type="submission" date="2019-03" db="EMBL/GenBank/DDBJ databases">
        <title>Genomic Encyclopedia of Type Strains, Phase IV (KMG-IV): sequencing the most valuable type-strain genomes for metagenomic binning, comparative biology and taxonomic classification.</title>
        <authorList>
            <person name="Goeker M."/>
        </authorList>
    </citation>
    <scope>NUCLEOTIDE SEQUENCE [LARGE SCALE GENOMIC DNA]</scope>
    <source>
        <strain evidence="1 2">DSM 19605</strain>
    </source>
</reference>
<sequence length="284" mass="31042">MNPIDLIPPHALPAPITPAERMPWPVHSPFRMRPGLSHLAQAEAPRLFLRDDLAPAYQVAKARVLQEARDEALVGQTDAAILQAIADAYGAETGLSIAPTLDALSLNLQEDFVVLRDRGQMVTECLSVCFPSNWRPQEKHGQDFATIHAPVADNALLLAGAAGLMDLAFRRHRMQRHVWLLTPTPALSLPPHAQRSRWDALADASGSALLEGTWWRIERQTTLPLPALQAGVFFIRVMVCPLTQVLAVASERAAELRAVLASMSEAVVAYRGMSAVRDRLVAAL</sequence>
<evidence type="ECO:0000313" key="1">
    <source>
        <dbReference type="EMBL" id="TDQ42454.1"/>
    </source>
</evidence>
<dbReference type="EMBL" id="SNYL01000009">
    <property type="protein sequence ID" value="TDQ42454.1"/>
    <property type="molecule type" value="Genomic_DNA"/>
</dbReference>
<keyword evidence="2" id="KW-1185">Reference proteome</keyword>
<protein>
    <submittedName>
        <fullName evidence="1">Uncharacterized protein DUF3445</fullName>
    </submittedName>
</protein>
<dbReference type="InterPro" id="IPR021848">
    <property type="entry name" value="HODM_asu-like"/>
</dbReference>
<evidence type="ECO:0000313" key="2">
    <source>
        <dbReference type="Proteomes" id="UP000295510"/>
    </source>
</evidence>
<dbReference type="Proteomes" id="UP000295510">
    <property type="component" value="Unassembled WGS sequence"/>
</dbReference>
<dbReference type="Pfam" id="PF11927">
    <property type="entry name" value="HODM_asu-like"/>
    <property type="match status" value="1"/>
</dbReference>
<dbReference type="RefSeq" id="WP_133597682.1">
    <property type="nucleotide sequence ID" value="NZ_SNYL01000009.1"/>
</dbReference>
<accession>A0A4R6UH24</accession>
<comment type="caution">
    <text evidence="1">The sequence shown here is derived from an EMBL/GenBank/DDBJ whole genome shotgun (WGS) entry which is preliminary data.</text>
</comment>
<dbReference type="OrthoDB" id="5242510at2"/>
<name>A0A4R6UH24_9BURK</name>
<dbReference type="AlphaFoldDB" id="A0A4R6UH24"/>
<organism evidence="1 2">
    <name type="scientific">Tepidicella xavieri</name>
    <dbReference type="NCBI Taxonomy" id="360241"/>
    <lineage>
        <taxon>Bacteria</taxon>
        <taxon>Pseudomonadati</taxon>
        <taxon>Pseudomonadota</taxon>
        <taxon>Betaproteobacteria</taxon>
        <taxon>Burkholderiales</taxon>
        <taxon>Tepidicella</taxon>
    </lineage>
</organism>
<gene>
    <name evidence="1" type="ORF">DFR43_10923</name>
</gene>
<proteinExistence type="predicted"/>